<evidence type="ECO:0000313" key="4">
    <source>
        <dbReference type="WBParaSite" id="SMTH1_49370.1"/>
    </source>
</evidence>
<keyword evidence="2" id="KW-0812">Transmembrane</keyword>
<feature type="transmembrane region" description="Helical" evidence="2">
    <location>
        <begin position="6"/>
        <end position="23"/>
    </location>
</feature>
<evidence type="ECO:0000256" key="2">
    <source>
        <dbReference type="SAM" id="Phobius"/>
    </source>
</evidence>
<reference evidence="4" key="1">
    <citation type="submission" date="2023-11" db="UniProtKB">
        <authorList>
            <consortium name="WormBaseParasite"/>
        </authorList>
    </citation>
    <scope>IDENTIFICATION</scope>
</reference>
<evidence type="ECO:0000313" key="3">
    <source>
        <dbReference type="Proteomes" id="UP000050791"/>
    </source>
</evidence>
<dbReference type="AlphaFoldDB" id="A0AA85BF03"/>
<name>A0AA85BF03_9TREM</name>
<keyword evidence="2" id="KW-1133">Transmembrane helix</keyword>
<sequence>MIIWNYYGSIFFNIILILILFISKSKHEKCYCYVNGTNSHPYHNHDHHDDDDDDQYNVKRLIHCSLTQLSSNYSEELLCQRIDQFICIGPYISNDSNMNLLINPWAFSNLFNHNNVVNTLQLDFNIKTQQINALTLAGMNSLRNLLARTSLTNWDSCSFIGLIHLHEITLNCKSILPEYLTFGSFITVIRFVDCIGVPLQFYCIQCIQDTNVYVIRIRPGPPLRQYLIKFTRLSSSSSSSSSSSVSSVNNKINDGNEDLSINHHLPLDSCIYGVCSDEMLCRNNLPLKQAQAGIGQPEKPVIEVVSNNELLISNTTTMGLYYSVQLSSIKSVLKTTPSIIQPINTTSHYDIVILTKYGHSKSDNRQKIWIVSAIIILIILFIITLGILIIINYQRKSKHKLKSRSNKSVHNHNNGIHNKSNGRTTQHDSLIITEDGNRIELPDIVSCK</sequence>
<feature type="compositionally biased region" description="Polar residues" evidence="1">
    <location>
        <begin position="411"/>
        <end position="423"/>
    </location>
</feature>
<keyword evidence="2" id="KW-0472">Membrane</keyword>
<dbReference type="WBParaSite" id="SMTH1_49370.1">
    <property type="protein sequence ID" value="SMTH1_49370.1"/>
    <property type="gene ID" value="SMTH1_49370"/>
</dbReference>
<feature type="transmembrane region" description="Helical" evidence="2">
    <location>
        <begin position="368"/>
        <end position="393"/>
    </location>
</feature>
<dbReference type="Proteomes" id="UP000050791">
    <property type="component" value="Unassembled WGS sequence"/>
</dbReference>
<feature type="region of interest" description="Disordered" evidence="1">
    <location>
        <begin position="402"/>
        <end position="423"/>
    </location>
</feature>
<organism evidence="3 4">
    <name type="scientific">Schistosoma mattheei</name>
    <dbReference type="NCBI Taxonomy" id="31246"/>
    <lineage>
        <taxon>Eukaryota</taxon>
        <taxon>Metazoa</taxon>
        <taxon>Spiralia</taxon>
        <taxon>Lophotrochozoa</taxon>
        <taxon>Platyhelminthes</taxon>
        <taxon>Trematoda</taxon>
        <taxon>Digenea</taxon>
        <taxon>Strigeidida</taxon>
        <taxon>Schistosomatoidea</taxon>
        <taxon>Schistosomatidae</taxon>
        <taxon>Schistosoma</taxon>
    </lineage>
</organism>
<evidence type="ECO:0000256" key="1">
    <source>
        <dbReference type="SAM" id="MobiDB-lite"/>
    </source>
</evidence>
<protein>
    <submittedName>
        <fullName evidence="4">LRRCT domain-containing protein</fullName>
    </submittedName>
</protein>
<proteinExistence type="predicted"/>
<accession>A0AA85BF03</accession>